<dbReference type="EMBL" id="QBIY01012766">
    <property type="protein sequence ID" value="RXN17012.1"/>
    <property type="molecule type" value="Genomic_DNA"/>
</dbReference>
<protein>
    <submittedName>
        <fullName evidence="1">Mucin-22-like isoform X1</fullName>
    </submittedName>
</protein>
<evidence type="ECO:0000313" key="1">
    <source>
        <dbReference type="EMBL" id="RXN17012.1"/>
    </source>
</evidence>
<name>A0A498MC58_LABRO</name>
<dbReference type="AlphaFoldDB" id="A0A498MC58"/>
<proteinExistence type="predicted"/>
<gene>
    <name evidence="1" type="ORF">ROHU_027136</name>
</gene>
<dbReference type="SUPFAM" id="SSF48726">
    <property type="entry name" value="Immunoglobulin"/>
    <property type="match status" value="1"/>
</dbReference>
<evidence type="ECO:0000313" key="2">
    <source>
        <dbReference type="Proteomes" id="UP000290572"/>
    </source>
</evidence>
<organism evidence="1 2">
    <name type="scientific">Labeo rohita</name>
    <name type="common">Indian major carp</name>
    <name type="synonym">Cyprinus rohita</name>
    <dbReference type="NCBI Taxonomy" id="84645"/>
    <lineage>
        <taxon>Eukaryota</taxon>
        <taxon>Metazoa</taxon>
        <taxon>Chordata</taxon>
        <taxon>Craniata</taxon>
        <taxon>Vertebrata</taxon>
        <taxon>Euteleostomi</taxon>
        <taxon>Actinopterygii</taxon>
        <taxon>Neopterygii</taxon>
        <taxon>Teleostei</taxon>
        <taxon>Ostariophysi</taxon>
        <taxon>Cypriniformes</taxon>
        <taxon>Cyprinidae</taxon>
        <taxon>Labeoninae</taxon>
        <taxon>Labeonini</taxon>
        <taxon>Labeo</taxon>
    </lineage>
</organism>
<sequence>MCDAVGFVSALQHQRVRPNGMAVLPCGELKAGKVTWSREVKGRRVSILSTDNGDIIRHMDNRNHSSLPDLSLLIWFVSSWDEGLYYCNGTPVACLTVKAADGQNQEDLTKCVKGGARACVTERVRMFGGVGLAALTFLSATAAAVKASRSARTPDHTDLYINLTEQQSK</sequence>
<comment type="caution">
    <text evidence="1">The sequence shown here is derived from an EMBL/GenBank/DDBJ whole genome shotgun (WGS) entry which is preliminary data.</text>
</comment>
<dbReference type="Gene3D" id="2.60.40.10">
    <property type="entry name" value="Immunoglobulins"/>
    <property type="match status" value="1"/>
</dbReference>
<dbReference type="InterPro" id="IPR013783">
    <property type="entry name" value="Ig-like_fold"/>
</dbReference>
<reference evidence="1 2" key="1">
    <citation type="submission" date="2018-03" db="EMBL/GenBank/DDBJ databases">
        <title>Draft genome sequence of Rohu Carp (Labeo rohita).</title>
        <authorList>
            <person name="Das P."/>
            <person name="Kushwaha B."/>
            <person name="Joshi C.G."/>
            <person name="Kumar D."/>
            <person name="Nagpure N.S."/>
            <person name="Sahoo L."/>
            <person name="Das S.P."/>
            <person name="Bit A."/>
            <person name="Patnaik S."/>
            <person name="Meher P.K."/>
            <person name="Jayasankar P."/>
            <person name="Koringa P.G."/>
            <person name="Patel N.V."/>
            <person name="Hinsu A.T."/>
            <person name="Kumar R."/>
            <person name="Pandey M."/>
            <person name="Agarwal S."/>
            <person name="Srivastava S."/>
            <person name="Singh M."/>
            <person name="Iquebal M.A."/>
            <person name="Jaiswal S."/>
            <person name="Angadi U.B."/>
            <person name="Kumar N."/>
            <person name="Raza M."/>
            <person name="Shah T.M."/>
            <person name="Rai A."/>
            <person name="Jena J.K."/>
        </authorList>
    </citation>
    <scope>NUCLEOTIDE SEQUENCE [LARGE SCALE GENOMIC DNA]</scope>
    <source>
        <strain evidence="1">DASCIFA01</strain>
        <tissue evidence="1">Testis</tissue>
    </source>
</reference>
<dbReference type="InterPro" id="IPR036179">
    <property type="entry name" value="Ig-like_dom_sf"/>
</dbReference>
<keyword evidence="2" id="KW-1185">Reference proteome</keyword>
<dbReference type="Proteomes" id="UP000290572">
    <property type="component" value="Unassembled WGS sequence"/>
</dbReference>
<accession>A0A498MC58</accession>